<keyword evidence="3 6" id="KW-0418">Kinase</keyword>
<dbReference type="GO" id="GO:0005524">
    <property type="term" value="F:ATP binding"/>
    <property type="evidence" value="ECO:0007669"/>
    <property type="project" value="UniProtKB-KW"/>
</dbReference>
<dbReference type="PROSITE" id="PS00108">
    <property type="entry name" value="PROTEIN_KINASE_ST"/>
    <property type="match status" value="1"/>
</dbReference>
<dbReference type="PANTHER" id="PTHR44329">
    <property type="entry name" value="SERINE/THREONINE-PROTEIN KINASE TNNI3K-RELATED"/>
    <property type="match status" value="1"/>
</dbReference>
<protein>
    <submittedName>
        <fullName evidence="6">Kinase-like protein</fullName>
    </submittedName>
</protein>
<dbReference type="GeneID" id="89934402"/>
<reference evidence="6" key="1">
    <citation type="journal article" date="2023" name="Mol. Phylogenet. Evol.">
        <title>Genome-scale phylogeny and comparative genomics of the fungal order Sordariales.</title>
        <authorList>
            <person name="Hensen N."/>
            <person name="Bonometti L."/>
            <person name="Westerberg I."/>
            <person name="Brannstrom I.O."/>
            <person name="Guillou S."/>
            <person name="Cros-Aarteil S."/>
            <person name="Calhoun S."/>
            <person name="Haridas S."/>
            <person name="Kuo A."/>
            <person name="Mondo S."/>
            <person name="Pangilinan J."/>
            <person name="Riley R."/>
            <person name="LaButti K."/>
            <person name="Andreopoulos B."/>
            <person name="Lipzen A."/>
            <person name="Chen C."/>
            <person name="Yan M."/>
            <person name="Daum C."/>
            <person name="Ng V."/>
            <person name="Clum A."/>
            <person name="Steindorff A."/>
            <person name="Ohm R.A."/>
            <person name="Martin F."/>
            <person name="Silar P."/>
            <person name="Natvig D.O."/>
            <person name="Lalanne C."/>
            <person name="Gautier V."/>
            <person name="Ament-Velasquez S.L."/>
            <person name="Kruys A."/>
            <person name="Hutchinson M.I."/>
            <person name="Powell A.J."/>
            <person name="Barry K."/>
            <person name="Miller A.N."/>
            <person name="Grigoriev I.V."/>
            <person name="Debuchy R."/>
            <person name="Gladieux P."/>
            <person name="Hiltunen Thoren M."/>
            <person name="Johannesson H."/>
        </authorList>
    </citation>
    <scope>NUCLEOTIDE SEQUENCE</scope>
    <source>
        <strain evidence="6">CBS 508.74</strain>
    </source>
</reference>
<dbReference type="InterPro" id="IPR051681">
    <property type="entry name" value="Ser/Thr_Kinases-Pseudokinases"/>
</dbReference>
<comment type="caution">
    <text evidence="6">The sequence shown here is derived from an EMBL/GenBank/DDBJ whole genome shotgun (WGS) entry which is preliminary data.</text>
</comment>
<dbReference type="PROSITE" id="PS50011">
    <property type="entry name" value="PROTEIN_KINASE_DOM"/>
    <property type="match status" value="1"/>
</dbReference>
<dbReference type="Pfam" id="PF00069">
    <property type="entry name" value="Pkinase"/>
    <property type="match status" value="1"/>
</dbReference>
<dbReference type="SMART" id="SM00220">
    <property type="entry name" value="S_TKc"/>
    <property type="match status" value="1"/>
</dbReference>
<name>A0AAN6TGD2_9PEZI</name>
<proteinExistence type="predicted"/>
<dbReference type="InterPro" id="IPR000719">
    <property type="entry name" value="Prot_kinase_dom"/>
</dbReference>
<feature type="domain" description="Protein kinase" evidence="5">
    <location>
        <begin position="1"/>
        <end position="243"/>
    </location>
</feature>
<dbReference type="RefSeq" id="XP_064671499.1">
    <property type="nucleotide sequence ID" value="XM_064810277.1"/>
</dbReference>
<accession>A0AAN6TGD2</accession>
<keyword evidence="2" id="KW-0547">Nucleotide-binding</keyword>
<keyword evidence="7" id="KW-1185">Reference proteome</keyword>
<dbReference type="InterPro" id="IPR011009">
    <property type="entry name" value="Kinase-like_dom_sf"/>
</dbReference>
<dbReference type="SUPFAM" id="SSF56112">
    <property type="entry name" value="Protein kinase-like (PK-like)"/>
    <property type="match status" value="1"/>
</dbReference>
<reference evidence="6" key="2">
    <citation type="submission" date="2023-05" db="EMBL/GenBank/DDBJ databases">
        <authorList>
            <consortium name="Lawrence Berkeley National Laboratory"/>
            <person name="Steindorff A."/>
            <person name="Hensen N."/>
            <person name="Bonometti L."/>
            <person name="Westerberg I."/>
            <person name="Brannstrom I.O."/>
            <person name="Guillou S."/>
            <person name="Cros-Aarteil S."/>
            <person name="Calhoun S."/>
            <person name="Haridas S."/>
            <person name="Kuo A."/>
            <person name="Mondo S."/>
            <person name="Pangilinan J."/>
            <person name="Riley R."/>
            <person name="Labutti K."/>
            <person name="Andreopoulos B."/>
            <person name="Lipzen A."/>
            <person name="Chen C."/>
            <person name="Yanf M."/>
            <person name="Daum C."/>
            <person name="Ng V."/>
            <person name="Clum A."/>
            <person name="Ohm R."/>
            <person name="Martin F."/>
            <person name="Silar P."/>
            <person name="Natvig D."/>
            <person name="Lalanne C."/>
            <person name="Gautier V."/>
            <person name="Ament-Velasquez S.L."/>
            <person name="Kruys A."/>
            <person name="Hutchinson M.I."/>
            <person name="Powell A.J."/>
            <person name="Barry K."/>
            <person name="Miller A.N."/>
            <person name="Grigoriev I.V."/>
            <person name="Debuchy R."/>
            <person name="Gladieux P."/>
            <person name="Thoren M.H."/>
            <person name="Johannesson H."/>
        </authorList>
    </citation>
    <scope>NUCLEOTIDE SEQUENCE</scope>
    <source>
        <strain evidence="6">CBS 508.74</strain>
    </source>
</reference>
<dbReference type="PANTHER" id="PTHR44329:SF288">
    <property type="entry name" value="MITOGEN-ACTIVATED PROTEIN KINASE KINASE KINASE 20"/>
    <property type="match status" value="1"/>
</dbReference>
<evidence type="ECO:0000256" key="2">
    <source>
        <dbReference type="ARBA" id="ARBA00022741"/>
    </source>
</evidence>
<dbReference type="Gene3D" id="1.10.510.10">
    <property type="entry name" value="Transferase(Phosphotransferase) domain 1"/>
    <property type="match status" value="1"/>
</dbReference>
<dbReference type="GO" id="GO:0004674">
    <property type="term" value="F:protein serine/threonine kinase activity"/>
    <property type="evidence" value="ECO:0007669"/>
    <property type="project" value="TreeGrafter"/>
</dbReference>
<organism evidence="6 7">
    <name type="scientific">Canariomyces notabilis</name>
    <dbReference type="NCBI Taxonomy" id="2074819"/>
    <lineage>
        <taxon>Eukaryota</taxon>
        <taxon>Fungi</taxon>
        <taxon>Dikarya</taxon>
        <taxon>Ascomycota</taxon>
        <taxon>Pezizomycotina</taxon>
        <taxon>Sordariomycetes</taxon>
        <taxon>Sordariomycetidae</taxon>
        <taxon>Sordariales</taxon>
        <taxon>Chaetomiaceae</taxon>
        <taxon>Canariomyces</taxon>
    </lineage>
</organism>
<sequence length="243" mass="27424">MPVRDLSKVIKEREPAAGVHRARLIPDNRLCVYKEVDRPLYEPRDTDIMEQELKNLSLLRGATYVVQLIAAVVSTNPYRSSREDGDDDSRVLRGLLIEYHPNGTLADALRRSDHRVRQPWRKWALQIACGLRELHTLGLTHMDLKPSNIVISAEGDAVLLDISGQAIITQEWLSPEMRDLFSPCSQDLGARVQNDVWAFGKILSQMVSASSDDVERERLTNVTCLTEVSPRITLCDAISRLNL</sequence>
<dbReference type="EMBL" id="MU853338">
    <property type="protein sequence ID" value="KAK4113929.1"/>
    <property type="molecule type" value="Genomic_DNA"/>
</dbReference>
<evidence type="ECO:0000256" key="3">
    <source>
        <dbReference type="ARBA" id="ARBA00022777"/>
    </source>
</evidence>
<evidence type="ECO:0000313" key="7">
    <source>
        <dbReference type="Proteomes" id="UP001302812"/>
    </source>
</evidence>
<gene>
    <name evidence="6" type="ORF">N656DRAFT_607053</name>
</gene>
<dbReference type="Proteomes" id="UP001302812">
    <property type="component" value="Unassembled WGS sequence"/>
</dbReference>
<dbReference type="AlphaFoldDB" id="A0AAN6TGD2"/>
<evidence type="ECO:0000256" key="1">
    <source>
        <dbReference type="ARBA" id="ARBA00022679"/>
    </source>
</evidence>
<keyword evidence="1" id="KW-0808">Transferase</keyword>
<evidence type="ECO:0000256" key="4">
    <source>
        <dbReference type="ARBA" id="ARBA00022840"/>
    </source>
</evidence>
<keyword evidence="4" id="KW-0067">ATP-binding</keyword>
<evidence type="ECO:0000259" key="5">
    <source>
        <dbReference type="PROSITE" id="PS50011"/>
    </source>
</evidence>
<evidence type="ECO:0000313" key="6">
    <source>
        <dbReference type="EMBL" id="KAK4113929.1"/>
    </source>
</evidence>
<dbReference type="InterPro" id="IPR008271">
    <property type="entry name" value="Ser/Thr_kinase_AS"/>
</dbReference>